<dbReference type="PRINTS" id="PR00081">
    <property type="entry name" value="GDHRDH"/>
</dbReference>
<dbReference type="EMBL" id="CP051682">
    <property type="protein sequence ID" value="QJD97782.1"/>
    <property type="molecule type" value="Genomic_DNA"/>
</dbReference>
<dbReference type="KEGG" id="mrob:HH214_18830"/>
<dbReference type="EC" id="1.1.1.47" evidence="3"/>
<dbReference type="InterPro" id="IPR036291">
    <property type="entry name" value="NAD(P)-bd_dom_sf"/>
</dbReference>
<keyword evidence="2 3" id="KW-0560">Oxidoreductase</keyword>
<evidence type="ECO:0000256" key="1">
    <source>
        <dbReference type="ARBA" id="ARBA00006484"/>
    </source>
</evidence>
<keyword evidence="4" id="KW-1185">Reference proteome</keyword>
<dbReference type="Pfam" id="PF13561">
    <property type="entry name" value="adh_short_C2"/>
    <property type="match status" value="1"/>
</dbReference>
<evidence type="ECO:0000256" key="2">
    <source>
        <dbReference type="ARBA" id="ARBA00023002"/>
    </source>
</evidence>
<name>A0A7L5E3A1_9SPHI</name>
<dbReference type="SUPFAM" id="SSF51735">
    <property type="entry name" value="NAD(P)-binding Rossmann-fold domains"/>
    <property type="match status" value="1"/>
</dbReference>
<dbReference type="GO" id="GO:0047936">
    <property type="term" value="F:glucose 1-dehydrogenase [NAD(P)+] activity"/>
    <property type="evidence" value="ECO:0007669"/>
    <property type="project" value="UniProtKB-EC"/>
</dbReference>
<dbReference type="PRINTS" id="PR00080">
    <property type="entry name" value="SDRFAMILY"/>
</dbReference>
<dbReference type="RefSeq" id="WP_169610261.1">
    <property type="nucleotide sequence ID" value="NZ_CP051682.1"/>
</dbReference>
<proteinExistence type="inferred from homology"/>
<dbReference type="InterPro" id="IPR002347">
    <property type="entry name" value="SDR_fam"/>
</dbReference>
<dbReference type="PANTHER" id="PTHR43639:SF1">
    <property type="entry name" value="SHORT-CHAIN DEHYDROGENASE_REDUCTASE FAMILY PROTEIN"/>
    <property type="match status" value="1"/>
</dbReference>
<protein>
    <submittedName>
        <fullName evidence="3">Glucose 1-dehydrogenase</fullName>
        <ecNumber evidence="3">1.1.1.47</ecNumber>
    </submittedName>
</protein>
<dbReference type="NCBIfam" id="NF005559">
    <property type="entry name" value="PRK07231.1"/>
    <property type="match status" value="1"/>
</dbReference>
<organism evidence="3 4">
    <name type="scientific">Mucilaginibacter robiniae</name>
    <dbReference type="NCBI Taxonomy" id="2728022"/>
    <lineage>
        <taxon>Bacteria</taxon>
        <taxon>Pseudomonadati</taxon>
        <taxon>Bacteroidota</taxon>
        <taxon>Sphingobacteriia</taxon>
        <taxon>Sphingobacteriales</taxon>
        <taxon>Sphingobacteriaceae</taxon>
        <taxon>Mucilaginibacter</taxon>
    </lineage>
</organism>
<accession>A0A7L5E3A1</accession>
<gene>
    <name evidence="3" type="ORF">HH214_18830</name>
</gene>
<dbReference type="FunFam" id="3.40.50.720:FF:000084">
    <property type="entry name" value="Short-chain dehydrogenase reductase"/>
    <property type="match status" value="1"/>
</dbReference>
<comment type="similarity">
    <text evidence="1">Belongs to the short-chain dehydrogenases/reductases (SDR) family.</text>
</comment>
<sequence>MKLKDKVAVITGSSKGIGAGIAKEYAREGAKVVVNYSTSKDYADRVVEEITKNGGTAIAIQADISKITDIKKLFEETDKAYGRLDILVNNASVWRYEMLDAVSEEIFQLQITTGLMAHIFCAQRAVARFGDKGGSIINLSSTISLNPIPGTLIYCAVKAGVDSLAKTLSKELGPKNIRVNTIAPGMTESEGSTADGRPGSAMEKYFLDQTPLGRIGLPIDIAKVAVFLASDDASWVTGERITVAGGLL</sequence>
<reference evidence="3 4" key="1">
    <citation type="submission" date="2020-04" db="EMBL/GenBank/DDBJ databases">
        <title>Genome sequencing of novel species.</title>
        <authorList>
            <person name="Heo J."/>
            <person name="Kim S.-J."/>
            <person name="Kim J.-S."/>
            <person name="Hong S.-B."/>
            <person name="Kwon S.-W."/>
        </authorList>
    </citation>
    <scope>NUCLEOTIDE SEQUENCE [LARGE SCALE GENOMIC DNA]</scope>
    <source>
        <strain evidence="3 4">F39-2</strain>
    </source>
</reference>
<dbReference type="AlphaFoldDB" id="A0A7L5E3A1"/>
<dbReference type="PANTHER" id="PTHR43639">
    <property type="entry name" value="OXIDOREDUCTASE, SHORT-CHAIN DEHYDROGENASE/REDUCTASE FAMILY (AFU_ORTHOLOGUE AFUA_5G02870)"/>
    <property type="match status" value="1"/>
</dbReference>
<evidence type="ECO:0000313" key="4">
    <source>
        <dbReference type="Proteomes" id="UP000503278"/>
    </source>
</evidence>
<evidence type="ECO:0000313" key="3">
    <source>
        <dbReference type="EMBL" id="QJD97782.1"/>
    </source>
</evidence>
<dbReference type="Gene3D" id="3.40.50.720">
    <property type="entry name" value="NAD(P)-binding Rossmann-like Domain"/>
    <property type="match status" value="1"/>
</dbReference>
<dbReference type="Proteomes" id="UP000503278">
    <property type="component" value="Chromosome"/>
</dbReference>